<organism evidence="1 2">
    <name type="scientific">Bifidobacterium callitrichos</name>
    <dbReference type="NCBI Taxonomy" id="762209"/>
    <lineage>
        <taxon>Bacteria</taxon>
        <taxon>Bacillati</taxon>
        <taxon>Actinomycetota</taxon>
        <taxon>Actinomycetes</taxon>
        <taxon>Bifidobacteriales</taxon>
        <taxon>Bifidobacteriaceae</taxon>
        <taxon>Bifidobacterium</taxon>
    </lineage>
</organism>
<proteinExistence type="predicted"/>
<dbReference type="RefSeq" id="WP_150394651.1">
    <property type="nucleotide sequence ID" value="NZ_RZJP01000004.1"/>
</dbReference>
<name>A0A5M9ZA25_9BIFI</name>
<dbReference type="Proteomes" id="UP000326060">
    <property type="component" value="Unassembled WGS sequence"/>
</dbReference>
<comment type="caution">
    <text evidence="1">The sequence shown here is derived from an EMBL/GenBank/DDBJ whole genome shotgun (WGS) entry which is preliminary data.</text>
</comment>
<reference evidence="1 2" key="1">
    <citation type="journal article" date="2019" name="Syst. Appl. Microbiol.">
        <title>Characterization of Bifidobacterium species in feaces of the Egyptian fruit bat: Description of B. vespertilionis sp. nov. and B. rousetti sp. nov.</title>
        <authorList>
            <person name="Modesto M."/>
            <person name="Satti M."/>
            <person name="Watanabe K."/>
            <person name="Puglisi E."/>
            <person name="Morelli L."/>
            <person name="Huang C.-H."/>
            <person name="Liou J.-S."/>
            <person name="Miyashita M."/>
            <person name="Tamura T."/>
            <person name="Saito S."/>
            <person name="Mori K."/>
            <person name="Huang L."/>
            <person name="Sciavilla P."/>
            <person name="Sandri C."/>
            <person name="Spiezio C."/>
            <person name="Vitali F."/>
            <person name="Cavalieri D."/>
            <person name="Perpetuini G."/>
            <person name="Tofalo R."/>
            <person name="Bonetti A."/>
            <person name="Arita M."/>
            <person name="Mattarelli P."/>
        </authorList>
    </citation>
    <scope>NUCLEOTIDE SEQUENCE [LARGE SCALE GENOMIC DNA]</scope>
    <source>
        <strain evidence="1 2">RST27</strain>
    </source>
</reference>
<evidence type="ECO:0000313" key="2">
    <source>
        <dbReference type="Proteomes" id="UP000326060"/>
    </source>
</evidence>
<accession>A0A5M9ZA25</accession>
<protein>
    <submittedName>
        <fullName evidence="1">Uncharacterized protein</fullName>
    </submittedName>
</protein>
<gene>
    <name evidence="1" type="ORF">EMB92_09245</name>
</gene>
<evidence type="ECO:0000313" key="1">
    <source>
        <dbReference type="EMBL" id="KAA8815369.1"/>
    </source>
</evidence>
<dbReference type="AlphaFoldDB" id="A0A5M9ZA25"/>
<sequence length="99" mass="11150">MNSNKRRLAVLFILAIVSLMGSCLYNYIDSTAYIVIDNVKVARSMKIKSKNQLESRIKLGYIDVVFNEKAEIDVVRPLPSIEDAGPQGSCSVYYRWVCG</sequence>
<dbReference type="EMBL" id="RZJP01000004">
    <property type="protein sequence ID" value="KAA8815369.1"/>
    <property type="molecule type" value="Genomic_DNA"/>
</dbReference>
<dbReference type="PROSITE" id="PS51257">
    <property type="entry name" value="PROKAR_LIPOPROTEIN"/>
    <property type="match status" value="1"/>
</dbReference>